<evidence type="ECO:0000256" key="2">
    <source>
        <dbReference type="ARBA" id="ARBA00006939"/>
    </source>
</evidence>
<organism evidence="9">
    <name type="scientific">Cryptomeria japonica</name>
    <name type="common">Japanese cedar</name>
    <name type="synonym">Cupressus japonica</name>
    <dbReference type="NCBI Taxonomy" id="3369"/>
    <lineage>
        <taxon>Eukaryota</taxon>
        <taxon>Viridiplantae</taxon>
        <taxon>Streptophyta</taxon>
        <taxon>Embryophyta</taxon>
        <taxon>Tracheophyta</taxon>
        <taxon>Spermatophyta</taxon>
        <taxon>Pinopsida</taxon>
        <taxon>Pinidae</taxon>
        <taxon>Conifers II</taxon>
        <taxon>Cupressales</taxon>
        <taxon>Cupressaceae</taxon>
        <taxon>Cryptomeria</taxon>
    </lineage>
</organism>
<feature type="transmembrane region" description="Helical" evidence="8">
    <location>
        <begin position="25"/>
        <end position="45"/>
    </location>
</feature>
<dbReference type="NCBIfam" id="TIGR00820">
    <property type="entry name" value="zip"/>
    <property type="match status" value="1"/>
</dbReference>
<reference evidence="9" key="2">
    <citation type="submission" date="2012-06" db="EMBL/GenBank/DDBJ databases">
        <title>Comparison of fertile and sterile male gametogenesis in Cryptomeria japonica by histological analysis and microarray analysis.</title>
        <authorList>
            <person name="Futamura N."/>
            <person name="Saito M."/>
            <person name="Taira H."/>
            <person name="Shinohara K."/>
        </authorList>
    </citation>
    <scope>NUCLEOTIDE SEQUENCE</scope>
    <source>
        <tissue evidence="9">Male strobilus</tissue>
    </source>
</reference>
<dbReference type="PANTHER" id="PTHR11040:SF35">
    <property type="entry name" value="ZINC TRANSPORTER 5"/>
    <property type="match status" value="1"/>
</dbReference>
<keyword evidence="3 8" id="KW-0813">Transport</keyword>
<dbReference type="InterPro" id="IPR003689">
    <property type="entry name" value="ZIP"/>
</dbReference>
<reference evidence="9" key="1">
    <citation type="journal article" date="2008" name="BMC Genomics">
        <title>Characterization of expressed sequence tags from a full-length enriched cDNA library of Cryptomeria japonica male strobili.</title>
        <authorList>
            <person name="Futamura N."/>
            <person name="Totoki Y."/>
            <person name="Toyoda A."/>
            <person name="Igasaki T."/>
            <person name="Nanjo T."/>
            <person name="Seki M."/>
            <person name="Sakaki Y."/>
            <person name="Mari A."/>
            <person name="Shinozaki K."/>
            <person name="Shinohara K."/>
        </authorList>
    </citation>
    <scope>NUCLEOTIDE SEQUENCE</scope>
    <source>
        <tissue evidence="9">Male strobilus</tissue>
    </source>
</reference>
<evidence type="ECO:0000256" key="7">
    <source>
        <dbReference type="ARBA" id="ARBA00023136"/>
    </source>
</evidence>
<evidence type="ECO:0000256" key="8">
    <source>
        <dbReference type="RuleBase" id="RU362088"/>
    </source>
</evidence>
<sequence length="328" mass="35122">MSSDSCSSDASDGCYDKDLALKLRIGALISILIASAIGVSFPIIGKSYKALRPQRDIFFIVKAFAAGVILATGFVHVLPDAFESLTSECLKENPWAKFPFAGFISMVAAMLTSVIDYSATAFYERIARTEQEGHKQDHDSTDHHDNGVTHVPVHSHVHTHEELEAGNTKLRQRVVSQVLEVGIVAHSVIIGIALGASEVPCTIRPLVAALTFHQFFEGMGLGSCIAQGGFKMKAASFMALAFSFTTPVGIVVGIGISSTYNENSQTALVVQGLFDAASSGILIYMALVDLMAADFLTPRMRKNPGLQMWCYAALFLGAGAMALLAVWA</sequence>
<dbReference type="InterPro" id="IPR004698">
    <property type="entry name" value="Zn/Fe_permease_fun/pln"/>
</dbReference>
<dbReference type="EMBL" id="AB728810">
    <property type="protein sequence ID" value="BAX09094.1"/>
    <property type="molecule type" value="mRNA"/>
</dbReference>
<evidence type="ECO:0000256" key="3">
    <source>
        <dbReference type="ARBA" id="ARBA00022448"/>
    </source>
</evidence>
<feature type="transmembrane region" description="Helical" evidence="8">
    <location>
        <begin position="276"/>
        <end position="296"/>
    </location>
</feature>
<proteinExistence type="evidence at transcript level"/>
<comment type="subcellular location">
    <subcellularLocation>
        <location evidence="1 8">Membrane</location>
        <topology evidence="1 8">Multi-pass membrane protein</topology>
    </subcellularLocation>
</comment>
<comment type="similarity">
    <text evidence="2 8">Belongs to the ZIP transporter (TC 2.A.5) family.</text>
</comment>
<feature type="transmembrane region" description="Helical" evidence="8">
    <location>
        <begin position="57"/>
        <end position="78"/>
    </location>
</feature>
<evidence type="ECO:0000256" key="5">
    <source>
        <dbReference type="ARBA" id="ARBA00022989"/>
    </source>
</evidence>
<comment type="caution">
    <text evidence="8">Lacks conserved residue(s) required for the propagation of feature annotation.</text>
</comment>
<dbReference type="RefSeq" id="XP_057844573.1">
    <property type="nucleotide sequence ID" value="XM_057988590.2"/>
</dbReference>
<dbReference type="GO" id="GO:0005385">
    <property type="term" value="F:zinc ion transmembrane transporter activity"/>
    <property type="evidence" value="ECO:0007669"/>
    <property type="project" value="InterPro"/>
</dbReference>
<dbReference type="KEGG" id="cjf:131054131"/>
<dbReference type="GO" id="GO:0005886">
    <property type="term" value="C:plasma membrane"/>
    <property type="evidence" value="ECO:0007669"/>
    <property type="project" value="TreeGrafter"/>
</dbReference>
<feature type="transmembrane region" description="Helical" evidence="8">
    <location>
        <begin position="237"/>
        <end position="256"/>
    </location>
</feature>
<feature type="transmembrane region" description="Helical" evidence="8">
    <location>
        <begin position="98"/>
        <end position="119"/>
    </location>
</feature>
<keyword evidence="5 8" id="KW-1133">Transmembrane helix</keyword>
<dbReference type="OrthoDB" id="448280at2759"/>
<protein>
    <submittedName>
        <fullName evidence="9">ZIP Zinc transporter</fullName>
    </submittedName>
</protein>
<evidence type="ECO:0000256" key="1">
    <source>
        <dbReference type="ARBA" id="ARBA00004141"/>
    </source>
</evidence>
<feature type="transmembrane region" description="Helical" evidence="8">
    <location>
        <begin position="178"/>
        <end position="197"/>
    </location>
</feature>
<dbReference type="AlphaFoldDB" id="A0A1V1FYQ2"/>
<dbReference type="GeneID" id="131054131"/>
<accession>A0A1V1FYQ2</accession>
<feature type="transmembrane region" description="Helical" evidence="8">
    <location>
        <begin position="308"/>
        <end position="327"/>
    </location>
</feature>
<evidence type="ECO:0000313" key="9">
    <source>
        <dbReference type="EMBL" id="BAX09094.1"/>
    </source>
</evidence>
<name>A0A1V1FYQ2_CRYJA</name>
<dbReference type="PANTHER" id="PTHR11040">
    <property type="entry name" value="ZINC/IRON TRANSPORTER"/>
    <property type="match status" value="1"/>
</dbReference>
<keyword evidence="4 8" id="KW-0812">Transmembrane</keyword>
<keyword evidence="7 8" id="KW-0472">Membrane</keyword>
<keyword evidence="6 8" id="KW-0406">Ion transport</keyword>
<evidence type="ECO:0000256" key="4">
    <source>
        <dbReference type="ARBA" id="ARBA00022692"/>
    </source>
</evidence>
<dbReference type="Pfam" id="PF02535">
    <property type="entry name" value="Zip"/>
    <property type="match status" value="1"/>
</dbReference>
<evidence type="ECO:0000256" key="6">
    <source>
        <dbReference type="ARBA" id="ARBA00023065"/>
    </source>
</evidence>